<comment type="similarity">
    <text evidence="1">Belongs to the 5'(3')-deoxyribonucleotidase family.</text>
</comment>
<evidence type="ECO:0000256" key="3">
    <source>
        <dbReference type="ARBA" id="ARBA00022801"/>
    </source>
</evidence>
<keyword evidence="3" id="KW-0378">Hydrolase</keyword>
<dbReference type="InterPro" id="IPR023214">
    <property type="entry name" value="HAD_sf"/>
</dbReference>
<name>A0A7S1FPC7_9STRA</name>
<dbReference type="AlphaFoldDB" id="A0A7S1FPC7"/>
<keyword evidence="4" id="KW-0460">Magnesium</keyword>
<keyword evidence="2" id="KW-0479">Metal-binding</keyword>
<dbReference type="PANTHER" id="PTHR12103:SF12">
    <property type="entry name" value="FI20020P1"/>
    <property type="match status" value="1"/>
</dbReference>
<protein>
    <recommendedName>
        <fullName evidence="6">5'-nucleotidase</fullName>
    </recommendedName>
</protein>
<dbReference type="GO" id="GO:0008253">
    <property type="term" value="F:5'-nucleotidase activity"/>
    <property type="evidence" value="ECO:0007669"/>
    <property type="project" value="TreeGrafter"/>
</dbReference>
<dbReference type="Pfam" id="PF05761">
    <property type="entry name" value="5_nucleotid"/>
    <property type="match status" value="2"/>
</dbReference>
<dbReference type="PANTHER" id="PTHR12103">
    <property type="entry name" value="5'-NUCLEOTIDASE DOMAIN-CONTAINING"/>
    <property type="match status" value="1"/>
</dbReference>
<evidence type="ECO:0000313" key="5">
    <source>
        <dbReference type="EMBL" id="CAD8878429.1"/>
    </source>
</evidence>
<dbReference type="InterPro" id="IPR008380">
    <property type="entry name" value="HAD-SF_hydro_IG_5-nucl"/>
</dbReference>
<dbReference type="SUPFAM" id="SSF56784">
    <property type="entry name" value="HAD-like"/>
    <property type="match status" value="2"/>
</dbReference>
<dbReference type="GO" id="GO:0046872">
    <property type="term" value="F:metal ion binding"/>
    <property type="evidence" value="ECO:0007669"/>
    <property type="project" value="UniProtKB-KW"/>
</dbReference>
<evidence type="ECO:0000256" key="4">
    <source>
        <dbReference type="ARBA" id="ARBA00022842"/>
    </source>
</evidence>
<evidence type="ECO:0000256" key="1">
    <source>
        <dbReference type="ARBA" id="ARBA00009589"/>
    </source>
</evidence>
<evidence type="ECO:0008006" key="6">
    <source>
        <dbReference type="Google" id="ProtNLM"/>
    </source>
</evidence>
<dbReference type="Gene3D" id="3.40.50.1000">
    <property type="entry name" value="HAD superfamily/HAD-like"/>
    <property type="match status" value="1"/>
</dbReference>
<reference evidence="5" key="1">
    <citation type="submission" date="2021-01" db="EMBL/GenBank/DDBJ databases">
        <authorList>
            <person name="Corre E."/>
            <person name="Pelletier E."/>
            <person name="Niang G."/>
            <person name="Scheremetjew M."/>
            <person name="Finn R."/>
            <person name="Kale V."/>
            <person name="Holt S."/>
            <person name="Cochrane G."/>
            <person name="Meng A."/>
            <person name="Brown T."/>
            <person name="Cohen L."/>
        </authorList>
    </citation>
    <scope>NUCLEOTIDE SEQUENCE</scope>
    <source>
        <strain evidence="5">308</strain>
    </source>
</reference>
<gene>
    <name evidence="5" type="ORF">CHYS00102_LOCUS5613</name>
</gene>
<evidence type="ECO:0000256" key="2">
    <source>
        <dbReference type="ARBA" id="ARBA00022723"/>
    </source>
</evidence>
<dbReference type="NCBIfam" id="TIGR02244">
    <property type="entry name" value="HAD-IG-Ncltidse"/>
    <property type="match status" value="1"/>
</dbReference>
<organism evidence="5">
    <name type="scientific">Corethron hystrix</name>
    <dbReference type="NCBI Taxonomy" id="216773"/>
    <lineage>
        <taxon>Eukaryota</taxon>
        <taxon>Sar</taxon>
        <taxon>Stramenopiles</taxon>
        <taxon>Ochrophyta</taxon>
        <taxon>Bacillariophyta</taxon>
        <taxon>Coscinodiscophyceae</taxon>
        <taxon>Corethrophycidae</taxon>
        <taxon>Corethrales</taxon>
        <taxon>Corethraceae</taxon>
        <taxon>Corethron</taxon>
    </lineage>
</organism>
<dbReference type="InterPro" id="IPR036412">
    <property type="entry name" value="HAD-like_sf"/>
</dbReference>
<sequence length="505" mass="57552">MVYGHTPNKIFDRFFLSAISILSVTVVGFDYDYTLVTYNDDLLSLIYDMALQRLVDNCQYPIEMLSDLKGKFDPNFSIRGLAVDRETGWICHLSYTHKTAVAWEGREKVSIDQILKEYGGKRALRPSTRRKRLKPLNDLFSMAECCLMADTVQWFKDNGIPFFPRAVVTDVLNSIGGAHISGDFHRIVAGNPEKYFVPQPYLKDVLDSLKNSGKKLIFVSNSPFWYVDAGMKHAIGPNWRETWDAVIVSAGKPNFYTDDGRPFREVSSVTGRIKFKKIDKLIKGEVYCDGSIKELTRCLSIDQEAVLANGDDSASSSDDGLQTYHAGGGVLISPNVLYIGDSLFADLVDAKREFGWTTAIVCPELSRELAIQNDEDYLLAEQTMKLLLQVLRRSQAILGYERRSLEDNRVLDGLERRVSEIRDRQNKMLGNTFGSIFRARYQPSLFASSIRRYCDMYMSSVECLRHYSPEHRFYPQDARLLGHEPILNDAECWDIDDTSWDMDVQ</sequence>
<proteinExistence type="inferred from homology"/>
<accession>A0A7S1FPC7</accession>
<dbReference type="EMBL" id="HBFR01007764">
    <property type="protein sequence ID" value="CAD8878429.1"/>
    <property type="molecule type" value="Transcribed_RNA"/>
</dbReference>